<dbReference type="Proteomes" id="UP000054630">
    <property type="component" value="Unassembled WGS sequence"/>
</dbReference>
<keyword evidence="2" id="KW-1185">Reference proteome</keyword>
<dbReference type="AlphaFoldDB" id="A0A0V0SMV3"/>
<organism evidence="1 2">
    <name type="scientific">Trichinella nelsoni</name>
    <dbReference type="NCBI Taxonomy" id="6336"/>
    <lineage>
        <taxon>Eukaryota</taxon>
        <taxon>Metazoa</taxon>
        <taxon>Ecdysozoa</taxon>
        <taxon>Nematoda</taxon>
        <taxon>Enoplea</taxon>
        <taxon>Dorylaimia</taxon>
        <taxon>Trichinellida</taxon>
        <taxon>Trichinellidae</taxon>
        <taxon>Trichinella</taxon>
    </lineage>
</organism>
<sequence>MFISTFQRQLKKLHTYFAMGQYDSIFCAKQDLDRCATLRSTSLPGVFFLLVLFDLERDRNDCKHVGQIISEGASVLLTRMKK</sequence>
<dbReference type="EMBL" id="JYDL01000002">
    <property type="protein sequence ID" value="KRX27799.1"/>
    <property type="molecule type" value="Genomic_DNA"/>
</dbReference>
<accession>A0A0V0SMV3</accession>
<dbReference type="OrthoDB" id="5929371at2759"/>
<name>A0A0V0SMV3_9BILA</name>
<evidence type="ECO:0000313" key="1">
    <source>
        <dbReference type="EMBL" id="KRX27799.1"/>
    </source>
</evidence>
<comment type="caution">
    <text evidence="1">The sequence shown here is derived from an EMBL/GenBank/DDBJ whole genome shotgun (WGS) entry which is preliminary data.</text>
</comment>
<gene>
    <name evidence="1" type="ORF">T07_11572</name>
</gene>
<reference evidence="1 2" key="1">
    <citation type="submission" date="2015-01" db="EMBL/GenBank/DDBJ databases">
        <title>Evolution of Trichinella species and genotypes.</title>
        <authorList>
            <person name="Korhonen P.K."/>
            <person name="Edoardo P."/>
            <person name="Giuseppe L.R."/>
            <person name="Gasser R.B."/>
        </authorList>
    </citation>
    <scope>NUCLEOTIDE SEQUENCE [LARGE SCALE GENOMIC DNA]</scope>
    <source>
        <strain evidence="1">ISS37</strain>
    </source>
</reference>
<evidence type="ECO:0000313" key="2">
    <source>
        <dbReference type="Proteomes" id="UP000054630"/>
    </source>
</evidence>
<proteinExistence type="predicted"/>
<protein>
    <submittedName>
        <fullName evidence="1">Uncharacterized protein</fullName>
    </submittedName>
</protein>